<dbReference type="InterPro" id="IPR001034">
    <property type="entry name" value="DeoR_HTH"/>
</dbReference>
<dbReference type="PROSITE" id="PS00894">
    <property type="entry name" value="HTH_DEOR_1"/>
    <property type="match status" value="1"/>
</dbReference>
<keyword evidence="3" id="KW-0804">Transcription</keyword>
<evidence type="ECO:0000259" key="4">
    <source>
        <dbReference type="PROSITE" id="PS51000"/>
    </source>
</evidence>
<sequence>MFAEERREKILTKVKLTGRVFVKDLAEEFDVSIDTIRRDLKIIEDEGLIKKTHGGAISVSKVRRLPIDEKIRYGEGTKHQNSVAKLAASFIEEGDTVYIGGASIHYILLKYLPLDKVFTVVTNSLKVAEKLKSYGNIETYIVCGKIKHEEGIVDALATEFVKNLRIDVAFLTGGGLSSKHGLSSSTPEGAIFQRTVAEVSSKKICLINFDKIGNEFFSKTLDMKDLDLIITDWEAKEQEIEKIRKLGVKVLVAEEVK</sequence>
<evidence type="ECO:0000313" key="6">
    <source>
        <dbReference type="Proteomes" id="UP001623591"/>
    </source>
</evidence>
<dbReference type="Pfam" id="PF08220">
    <property type="entry name" value="HTH_DeoR"/>
    <property type="match status" value="1"/>
</dbReference>
<dbReference type="PANTHER" id="PTHR30363">
    <property type="entry name" value="HTH-TYPE TRANSCRIPTIONAL REGULATOR SRLR-RELATED"/>
    <property type="match status" value="1"/>
</dbReference>
<dbReference type="InterPro" id="IPR036390">
    <property type="entry name" value="WH_DNA-bd_sf"/>
</dbReference>
<dbReference type="GO" id="GO:0003677">
    <property type="term" value="F:DNA binding"/>
    <property type="evidence" value="ECO:0007669"/>
    <property type="project" value="UniProtKB-KW"/>
</dbReference>
<dbReference type="InterPro" id="IPR037171">
    <property type="entry name" value="NagB/RpiA_transferase-like"/>
</dbReference>
<dbReference type="InterPro" id="IPR018356">
    <property type="entry name" value="Tscrpt_reg_HTH_DeoR_CS"/>
</dbReference>
<accession>A0ABW8T4N0</accession>
<dbReference type="EMBL" id="JBJHZZ010000003">
    <property type="protein sequence ID" value="MFL0246900.1"/>
    <property type="molecule type" value="Genomic_DNA"/>
</dbReference>
<dbReference type="SUPFAM" id="SSF100950">
    <property type="entry name" value="NagB/RpiA/CoA transferase-like"/>
    <property type="match status" value="1"/>
</dbReference>
<dbReference type="PROSITE" id="PS51000">
    <property type="entry name" value="HTH_DEOR_2"/>
    <property type="match status" value="1"/>
</dbReference>
<dbReference type="PRINTS" id="PR00037">
    <property type="entry name" value="HTHLACR"/>
</dbReference>
<organism evidence="5 6">
    <name type="scientific">Candidatus Clostridium stratigraminis</name>
    <dbReference type="NCBI Taxonomy" id="3381661"/>
    <lineage>
        <taxon>Bacteria</taxon>
        <taxon>Bacillati</taxon>
        <taxon>Bacillota</taxon>
        <taxon>Clostridia</taxon>
        <taxon>Eubacteriales</taxon>
        <taxon>Clostridiaceae</taxon>
        <taxon>Clostridium</taxon>
    </lineage>
</organism>
<protein>
    <submittedName>
        <fullName evidence="5">DeoR/GlpR family DNA-binding transcription regulator</fullName>
    </submittedName>
</protein>
<keyword evidence="2 5" id="KW-0238">DNA-binding</keyword>
<dbReference type="RefSeq" id="WP_406769365.1">
    <property type="nucleotide sequence ID" value="NZ_JBJHZZ010000003.1"/>
</dbReference>
<dbReference type="SMART" id="SM00420">
    <property type="entry name" value="HTH_DEOR"/>
    <property type="match status" value="1"/>
</dbReference>
<gene>
    <name evidence="5" type="ORF">ACJDUG_07945</name>
</gene>
<evidence type="ECO:0000313" key="5">
    <source>
        <dbReference type="EMBL" id="MFL0246900.1"/>
    </source>
</evidence>
<dbReference type="Gene3D" id="1.10.10.10">
    <property type="entry name" value="Winged helix-like DNA-binding domain superfamily/Winged helix DNA-binding domain"/>
    <property type="match status" value="1"/>
</dbReference>
<dbReference type="Pfam" id="PF00455">
    <property type="entry name" value="DeoRC"/>
    <property type="match status" value="1"/>
</dbReference>
<dbReference type="Proteomes" id="UP001623591">
    <property type="component" value="Unassembled WGS sequence"/>
</dbReference>
<dbReference type="SMART" id="SM01134">
    <property type="entry name" value="DeoRC"/>
    <property type="match status" value="1"/>
</dbReference>
<dbReference type="InterPro" id="IPR050313">
    <property type="entry name" value="Carb_Metab_HTH_regulators"/>
</dbReference>
<dbReference type="PANTHER" id="PTHR30363:SF51">
    <property type="entry name" value="HTH-TYPE TRANSCRIPTIONAL REPRESSOR GLCR"/>
    <property type="match status" value="1"/>
</dbReference>
<dbReference type="InterPro" id="IPR036388">
    <property type="entry name" value="WH-like_DNA-bd_sf"/>
</dbReference>
<proteinExistence type="predicted"/>
<feature type="domain" description="HTH deoR-type" evidence="4">
    <location>
        <begin position="3"/>
        <end position="58"/>
    </location>
</feature>
<keyword evidence="1" id="KW-0805">Transcription regulation</keyword>
<keyword evidence="6" id="KW-1185">Reference proteome</keyword>
<reference evidence="5 6" key="1">
    <citation type="submission" date="2024-11" db="EMBL/GenBank/DDBJ databases">
        <authorList>
            <person name="Heng Y.C."/>
            <person name="Lim A.C.H."/>
            <person name="Lee J.K.Y."/>
            <person name="Kittelmann S."/>
        </authorList>
    </citation>
    <scope>NUCLEOTIDE SEQUENCE [LARGE SCALE GENOMIC DNA]</scope>
    <source>
        <strain evidence="5 6">WILCCON 0185</strain>
    </source>
</reference>
<evidence type="ECO:0000256" key="3">
    <source>
        <dbReference type="ARBA" id="ARBA00023163"/>
    </source>
</evidence>
<comment type="caution">
    <text evidence="5">The sequence shown here is derived from an EMBL/GenBank/DDBJ whole genome shotgun (WGS) entry which is preliminary data.</text>
</comment>
<dbReference type="SUPFAM" id="SSF46785">
    <property type="entry name" value="Winged helix' DNA-binding domain"/>
    <property type="match status" value="1"/>
</dbReference>
<name>A0ABW8T4N0_9CLOT</name>
<dbReference type="Gene3D" id="3.40.50.1360">
    <property type="match status" value="1"/>
</dbReference>
<dbReference type="InterPro" id="IPR014036">
    <property type="entry name" value="DeoR-like_C"/>
</dbReference>
<evidence type="ECO:0000256" key="2">
    <source>
        <dbReference type="ARBA" id="ARBA00023125"/>
    </source>
</evidence>
<evidence type="ECO:0000256" key="1">
    <source>
        <dbReference type="ARBA" id="ARBA00023015"/>
    </source>
</evidence>